<comment type="cofactor">
    <cofactor evidence="1">
        <name>Zn(2+)</name>
        <dbReference type="ChEBI" id="CHEBI:29105"/>
    </cofactor>
</comment>
<dbReference type="Pfam" id="PF01431">
    <property type="entry name" value="Peptidase_M13"/>
    <property type="match status" value="1"/>
</dbReference>
<dbReference type="PANTHER" id="PTHR11733">
    <property type="entry name" value="ZINC METALLOPROTEASE FAMILY M13 NEPRILYSIN-RELATED"/>
    <property type="match status" value="1"/>
</dbReference>
<dbReference type="GO" id="GO:0016485">
    <property type="term" value="P:protein processing"/>
    <property type="evidence" value="ECO:0007669"/>
    <property type="project" value="TreeGrafter"/>
</dbReference>
<dbReference type="RefSeq" id="WP_249299449.1">
    <property type="nucleotide sequence ID" value="NZ_JACRSP010000001.1"/>
</dbReference>
<keyword evidence="12" id="KW-1185">Reference proteome</keyword>
<feature type="domain" description="SLH" evidence="10">
    <location>
        <begin position="31"/>
        <end position="95"/>
    </location>
</feature>
<comment type="similarity">
    <text evidence="2">Belongs to the peptidase M13 family.</text>
</comment>
<dbReference type="GO" id="GO:0046872">
    <property type="term" value="F:metal ion binding"/>
    <property type="evidence" value="ECO:0007669"/>
    <property type="project" value="UniProtKB-KW"/>
</dbReference>
<evidence type="ECO:0000256" key="2">
    <source>
        <dbReference type="ARBA" id="ARBA00007357"/>
    </source>
</evidence>
<keyword evidence="3" id="KW-0645">Protease</keyword>
<organism evidence="11 12">
    <name type="scientific">Feifania hominis</name>
    <dbReference type="NCBI Taxonomy" id="2763660"/>
    <lineage>
        <taxon>Bacteria</taxon>
        <taxon>Bacillati</taxon>
        <taxon>Bacillota</taxon>
        <taxon>Clostridia</taxon>
        <taxon>Eubacteriales</taxon>
        <taxon>Feifaniaceae</taxon>
        <taxon>Feifania</taxon>
    </lineage>
</organism>
<evidence type="ECO:0000256" key="8">
    <source>
        <dbReference type="ARBA" id="ARBA00023049"/>
    </source>
</evidence>
<dbReference type="Gene3D" id="1.10.1380.10">
    <property type="entry name" value="Neutral endopeptidase , domain2"/>
    <property type="match status" value="1"/>
</dbReference>
<dbReference type="GO" id="GO:0005886">
    <property type="term" value="C:plasma membrane"/>
    <property type="evidence" value="ECO:0007669"/>
    <property type="project" value="TreeGrafter"/>
</dbReference>
<dbReference type="Proteomes" id="UP000620366">
    <property type="component" value="Unassembled WGS sequence"/>
</dbReference>
<feature type="signal peptide" evidence="9">
    <location>
        <begin position="1"/>
        <end position="26"/>
    </location>
</feature>
<name>A0A926DB25_9FIRM</name>
<dbReference type="PROSITE" id="PS51885">
    <property type="entry name" value="NEPRILYSIN"/>
    <property type="match status" value="1"/>
</dbReference>
<dbReference type="InterPro" id="IPR042089">
    <property type="entry name" value="Peptidase_M13_dom_2"/>
</dbReference>
<comment type="caution">
    <text evidence="11">The sequence shown here is derived from an EMBL/GenBank/DDBJ whole genome shotgun (WGS) entry which is preliminary data.</text>
</comment>
<dbReference type="InterPro" id="IPR000718">
    <property type="entry name" value="Peptidase_M13"/>
</dbReference>
<evidence type="ECO:0000313" key="12">
    <source>
        <dbReference type="Proteomes" id="UP000620366"/>
    </source>
</evidence>
<evidence type="ECO:0000256" key="4">
    <source>
        <dbReference type="ARBA" id="ARBA00022723"/>
    </source>
</evidence>
<gene>
    <name evidence="11" type="ORF">H8695_03320</name>
</gene>
<dbReference type="CDD" id="cd08662">
    <property type="entry name" value="M13"/>
    <property type="match status" value="1"/>
</dbReference>
<dbReference type="PRINTS" id="PR00786">
    <property type="entry name" value="NEPRILYSIN"/>
</dbReference>
<keyword evidence="5" id="KW-0677">Repeat</keyword>
<evidence type="ECO:0000256" key="9">
    <source>
        <dbReference type="SAM" id="SignalP"/>
    </source>
</evidence>
<feature type="chain" id="PRO_5036747921" evidence="9">
    <location>
        <begin position="27"/>
        <end position="785"/>
    </location>
</feature>
<dbReference type="SUPFAM" id="SSF55486">
    <property type="entry name" value="Metalloproteases ('zincins'), catalytic domain"/>
    <property type="match status" value="1"/>
</dbReference>
<keyword evidence="6" id="KW-0378">Hydrolase</keyword>
<dbReference type="GO" id="GO:0004222">
    <property type="term" value="F:metalloendopeptidase activity"/>
    <property type="evidence" value="ECO:0007669"/>
    <property type="project" value="InterPro"/>
</dbReference>
<dbReference type="PROSITE" id="PS51272">
    <property type="entry name" value="SLH"/>
    <property type="match status" value="1"/>
</dbReference>
<dbReference type="AlphaFoldDB" id="A0A926DB25"/>
<reference evidence="11" key="1">
    <citation type="submission" date="2020-08" db="EMBL/GenBank/DDBJ databases">
        <title>Genome public.</title>
        <authorList>
            <person name="Liu C."/>
            <person name="Sun Q."/>
        </authorList>
    </citation>
    <scope>NUCLEOTIDE SEQUENCE</scope>
    <source>
        <strain evidence="11">BX7</strain>
    </source>
</reference>
<evidence type="ECO:0000256" key="3">
    <source>
        <dbReference type="ARBA" id="ARBA00022670"/>
    </source>
</evidence>
<evidence type="ECO:0000313" key="11">
    <source>
        <dbReference type="EMBL" id="MBC8535720.1"/>
    </source>
</evidence>
<dbReference type="EMBL" id="JACRSP010000001">
    <property type="protein sequence ID" value="MBC8535720.1"/>
    <property type="molecule type" value="Genomic_DNA"/>
</dbReference>
<keyword evidence="4" id="KW-0479">Metal-binding</keyword>
<dbReference type="InterPro" id="IPR024079">
    <property type="entry name" value="MetalloPept_cat_dom_sf"/>
</dbReference>
<keyword evidence="7" id="KW-0862">Zinc</keyword>
<dbReference type="PANTHER" id="PTHR11733:SF167">
    <property type="entry name" value="FI17812P1-RELATED"/>
    <property type="match status" value="1"/>
</dbReference>
<dbReference type="InterPro" id="IPR018497">
    <property type="entry name" value="Peptidase_M13_C"/>
</dbReference>
<sequence>MKQLQKLTAVLLSMLLILSAFLPAFAAQNEPLARGDAAQLILDAADDYRAGLTLGDIIKGYEDGELRESAPVTLVEAATMLSRAFGTLPTPVGDNLRTGVFVDAFSDVPAWALQDVGNLRSAGLLVPKADGSLGASETLTADELETLLRRIWSLYGTNLKDDFYAAVNKEALDESTIAAGEMTTNAFTALAALNSARLTEIINEIKDGSYAAGTKEQKIADFYRSVSDMEARNAAGIDPIAPYLTMIDEIESVNDLEQVEKTLFAELGMSGLIGFAYTADLKDSSRYILYLGTMSPALTKDVYAADEGAQKEAYLNYLATLLRLSGESEQDAAQHALDYYTLEKALSPSALDPQDQGNVDKIYNLYTLDQVKALYPALDLESLLSAAGYQFNGSAMVMDKGLFEAFAPYYCDEQIDLLKTVLKLSLLSSYGVTLSQDFTDASNLFSQQYYGIEGSKTPEETAMTMVQNVMTDYLGELFCERYFSEEAKKDVESMIADFIEIYKQRITALDWMSESTKAMALKKLDTMAVHIGYPDEWDSYMDDLTILAPQDGGSFFQNYCTLSRASYAENAALGGKEVDRDSWIMTAYTVNAMYSATSNSIWFPAGILQAPFYDVNAKHEANLGGIGAVIAHEITHAFDNNGAKFDEKGNAADWWTEEDYAAFSALCEKAAAYYNGWESAPGIVNSGILTLSENVADLGGLGCAIQAAGELENPDYDALFRNWAAIWEMTATRSYLQLLSVLDVHSANKVRTNQTLACFEEFYTTYSIEPGDGMYVAPEDRVKIW</sequence>
<evidence type="ECO:0000256" key="6">
    <source>
        <dbReference type="ARBA" id="ARBA00022801"/>
    </source>
</evidence>
<protein>
    <submittedName>
        <fullName evidence="11">M13 family metallopeptidase</fullName>
    </submittedName>
</protein>
<evidence type="ECO:0000256" key="7">
    <source>
        <dbReference type="ARBA" id="ARBA00022833"/>
    </source>
</evidence>
<proteinExistence type="inferred from homology"/>
<evidence type="ECO:0000256" key="5">
    <source>
        <dbReference type="ARBA" id="ARBA00022737"/>
    </source>
</evidence>
<dbReference type="InterPro" id="IPR001119">
    <property type="entry name" value="SLH_dom"/>
</dbReference>
<evidence type="ECO:0000259" key="10">
    <source>
        <dbReference type="PROSITE" id="PS51272"/>
    </source>
</evidence>
<evidence type="ECO:0000256" key="1">
    <source>
        <dbReference type="ARBA" id="ARBA00001947"/>
    </source>
</evidence>
<dbReference type="Gene3D" id="3.40.390.10">
    <property type="entry name" value="Collagenase (Catalytic Domain)"/>
    <property type="match status" value="1"/>
</dbReference>
<keyword evidence="8" id="KW-0482">Metalloprotease</keyword>
<accession>A0A926DB25</accession>
<dbReference type="Pfam" id="PF05649">
    <property type="entry name" value="Peptidase_M13_N"/>
    <property type="match status" value="1"/>
</dbReference>
<dbReference type="InterPro" id="IPR008753">
    <property type="entry name" value="Peptidase_M13_N"/>
</dbReference>
<keyword evidence="9" id="KW-0732">Signal</keyword>